<sequence>MVSIRRRTALLGLSSAWMLGRSSLALGAPAPTPHEARFVVVILRGALDGMAAVTPYGDGALSQWRSGLLLPEPGRDGGLLDLGGYFGLHPALTRLHGFYGEGTALPVHAVAGHYRSRSHFEAQDYMESGADQRLTSGWLNRVVAALPARHTGPDGNGLALGLAVPLLMRGPATVGAYAPESGRRPDPALYGEITALNAHDPLTGMAWREGLRARGFSDDALGVAGDATPGRMPSGPAPKPSGFQVLAGACGSLLARPDGPRIAALEAGGWDTHAGQKGRLPGPLTQLDRGLGALRDGLGPAWSRTVVLVMTEFGRTVRMNGTGGTDHGTGTVAFLLGGAVVGGRIGGTWPGLAAAQLFENRDLAPTTDLRAIAMGILHDHLGLSRAALGQVFPGSGGLAPASGLVHA</sequence>
<feature type="signal peptide" evidence="1">
    <location>
        <begin position="1"/>
        <end position="27"/>
    </location>
</feature>
<name>A0A0D6MH49_9PROT</name>
<keyword evidence="3" id="KW-1185">Reference proteome</keyword>
<evidence type="ECO:0000256" key="1">
    <source>
        <dbReference type="SAM" id="SignalP"/>
    </source>
</evidence>
<dbReference type="Pfam" id="PF07394">
    <property type="entry name" value="DUF1501"/>
    <property type="match status" value="1"/>
</dbReference>
<evidence type="ECO:0000313" key="2">
    <source>
        <dbReference type="EMBL" id="GAN52775.1"/>
    </source>
</evidence>
<dbReference type="InterPro" id="IPR010869">
    <property type="entry name" value="DUF1501"/>
</dbReference>
<keyword evidence="1" id="KW-0732">Signal</keyword>
<dbReference type="PANTHER" id="PTHR43737">
    <property type="entry name" value="BLL7424 PROTEIN"/>
    <property type="match status" value="1"/>
</dbReference>
<reference evidence="2 3" key="1">
    <citation type="submission" date="2012-10" db="EMBL/GenBank/DDBJ databases">
        <title>Genome sequencing of Tanticharoenia sakaeratensis NBRC 103193.</title>
        <authorList>
            <person name="Azuma Y."/>
            <person name="Hadano H."/>
            <person name="Hirakawa H."/>
            <person name="Matsushita K."/>
        </authorList>
    </citation>
    <scope>NUCLEOTIDE SEQUENCE [LARGE SCALE GENOMIC DNA]</scope>
    <source>
        <strain evidence="2 3">NBRC 103193</strain>
    </source>
</reference>
<proteinExistence type="predicted"/>
<feature type="chain" id="PRO_5002307879" description="DUF1501 domain-containing protein" evidence="1">
    <location>
        <begin position="28"/>
        <end position="407"/>
    </location>
</feature>
<dbReference type="RefSeq" id="WP_048846080.1">
    <property type="nucleotide sequence ID" value="NZ_BALE01000002.1"/>
</dbReference>
<accession>A0A0D6MH49</accession>
<dbReference type="Proteomes" id="UP000032679">
    <property type="component" value="Unassembled WGS sequence"/>
</dbReference>
<gene>
    <name evidence="2" type="ORF">Tasa_002_055</name>
</gene>
<evidence type="ECO:0000313" key="3">
    <source>
        <dbReference type="Proteomes" id="UP000032679"/>
    </source>
</evidence>
<dbReference type="STRING" id="1231623.Tasa_002_055"/>
<evidence type="ECO:0008006" key="4">
    <source>
        <dbReference type="Google" id="ProtNLM"/>
    </source>
</evidence>
<dbReference type="AlphaFoldDB" id="A0A0D6MH49"/>
<comment type="caution">
    <text evidence="2">The sequence shown here is derived from an EMBL/GenBank/DDBJ whole genome shotgun (WGS) entry which is preliminary data.</text>
</comment>
<dbReference type="EMBL" id="BALE01000002">
    <property type="protein sequence ID" value="GAN52775.1"/>
    <property type="molecule type" value="Genomic_DNA"/>
</dbReference>
<dbReference type="OrthoDB" id="9779968at2"/>
<protein>
    <recommendedName>
        <fullName evidence="4">DUF1501 domain-containing protein</fullName>
    </recommendedName>
</protein>
<organism evidence="2 3">
    <name type="scientific">Tanticharoenia sakaeratensis NBRC 103193</name>
    <dbReference type="NCBI Taxonomy" id="1231623"/>
    <lineage>
        <taxon>Bacteria</taxon>
        <taxon>Pseudomonadati</taxon>
        <taxon>Pseudomonadota</taxon>
        <taxon>Alphaproteobacteria</taxon>
        <taxon>Acetobacterales</taxon>
        <taxon>Acetobacteraceae</taxon>
        <taxon>Tanticharoenia</taxon>
    </lineage>
</organism>
<dbReference type="PANTHER" id="PTHR43737:SF1">
    <property type="entry name" value="DUF1501 DOMAIN-CONTAINING PROTEIN"/>
    <property type="match status" value="1"/>
</dbReference>